<gene>
    <name evidence="2" type="ORF">VE01_05485</name>
</gene>
<proteinExistence type="predicted"/>
<feature type="transmembrane region" description="Helical" evidence="1">
    <location>
        <begin position="23"/>
        <end position="45"/>
    </location>
</feature>
<dbReference type="Gene3D" id="3.40.50.150">
    <property type="entry name" value="Vaccinia Virus protein VP39"/>
    <property type="match status" value="1"/>
</dbReference>
<reference evidence="2 3" key="1">
    <citation type="submission" date="2016-03" db="EMBL/GenBank/DDBJ databases">
        <title>Comparative genomics of Pseudogymnoascus destructans, the fungus causing white-nose syndrome of bats.</title>
        <authorList>
            <person name="Palmer J.M."/>
            <person name="Drees K.P."/>
            <person name="Foster J.T."/>
            <person name="Lindner D.L."/>
        </authorList>
    </citation>
    <scope>NUCLEOTIDE SEQUENCE [LARGE SCALE GENOMIC DNA]</scope>
    <source>
        <strain evidence="2 3">UAMH 10579</strain>
    </source>
</reference>
<evidence type="ECO:0000313" key="3">
    <source>
        <dbReference type="Proteomes" id="UP000091956"/>
    </source>
</evidence>
<organism evidence="2 3">
    <name type="scientific">Pseudogymnoascus verrucosus</name>
    <dbReference type="NCBI Taxonomy" id="342668"/>
    <lineage>
        <taxon>Eukaryota</taxon>
        <taxon>Fungi</taxon>
        <taxon>Dikarya</taxon>
        <taxon>Ascomycota</taxon>
        <taxon>Pezizomycotina</taxon>
        <taxon>Leotiomycetes</taxon>
        <taxon>Thelebolales</taxon>
        <taxon>Thelebolaceae</taxon>
        <taxon>Pseudogymnoascus</taxon>
    </lineage>
</organism>
<dbReference type="InterPro" id="IPR029063">
    <property type="entry name" value="SAM-dependent_MTases_sf"/>
</dbReference>
<dbReference type="OrthoDB" id="540004at2759"/>
<dbReference type="AlphaFoldDB" id="A0A1B8GMC7"/>
<keyword evidence="3" id="KW-1185">Reference proteome</keyword>
<protein>
    <recommendedName>
        <fullName evidence="4">Methyltransferase type 11 domain-containing protein</fullName>
    </recommendedName>
</protein>
<dbReference type="GeneID" id="28838871"/>
<evidence type="ECO:0008006" key="4">
    <source>
        <dbReference type="Google" id="ProtNLM"/>
    </source>
</evidence>
<dbReference type="PANTHER" id="PTHR45036:SF1">
    <property type="entry name" value="METHYLTRANSFERASE LIKE 7A"/>
    <property type="match status" value="1"/>
</dbReference>
<dbReference type="Pfam" id="PF13489">
    <property type="entry name" value="Methyltransf_23"/>
    <property type="match status" value="1"/>
</dbReference>
<dbReference type="EMBL" id="KV460225">
    <property type="protein sequence ID" value="OBT96956.1"/>
    <property type="molecule type" value="Genomic_DNA"/>
</dbReference>
<evidence type="ECO:0000313" key="2">
    <source>
        <dbReference type="EMBL" id="OBT96956.1"/>
    </source>
</evidence>
<dbReference type="PANTHER" id="PTHR45036">
    <property type="entry name" value="METHYLTRANSFERASE LIKE 7B"/>
    <property type="match status" value="1"/>
</dbReference>
<accession>A0A1B8GMC7</accession>
<dbReference type="SUPFAM" id="SSF53335">
    <property type="entry name" value="S-adenosyl-L-methionine-dependent methyltransferases"/>
    <property type="match status" value="1"/>
</dbReference>
<reference evidence="3" key="2">
    <citation type="journal article" date="2018" name="Nat. Commun.">
        <title>Extreme sensitivity to ultraviolet light in the fungal pathogen causing white-nose syndrome of bats.</title>
        <authorList>
            <person name="Palmer J.M."/>
            <person name="Drees K.P."/>
            <person name="Foster J.T."/>
            <person name="Lindner D.L."/>
        </authorList>
    </citation>
    <scope>NUCLEOTIDE SEQUENCE [LARGE SCALE GENOMIC DNA]</scope>
    <source>
        <strain evidence="3">UAMH 10579</strain>
    </source>
</reference>
<dbReference type="STRING" id="342668.A0A1B8GMC7"/>
<dbReference type="InterPro" id="IPR052356">
    <property type="entry name" value="Thiol_S-MT"/>
</dbReference>
<dbReference type="Proteomes" id="UP000091956">
    <property type="component" value="Unassembled WGS sequence"/>
</dbReference>
<sequence>MAPVEDVAPPLFERFLASVLKPAGLICYCYYYLLITFLQWPLLAFQDLQAFRHRAFSRVWGKVGAELSQQLEGNTFDMLKTASGVVLDVGPGTGEILCRLDPALITKAYGVEPAVDMHPALQKNINKAGLAGKYEIVSCGAEPATLIPALDKLALLKTEGRSNEGVFDTILCIRVLCSVSNQQDTVNELYRLLKPGGRLIVCEHIASPWPGRASVVTWILQKLWILAGWNVLMGGCKLNRDTVGALEAAGGGDRKGWKKIDIGYWETWHPIPFVVGELVKI</sequence>
<name>A0A1B8GMC7_9PEZI</name>
<dbReference type="CDD" id="cd02440">
    <property type="entry name" value="AdoMet_MTases"/>
    <property type="match status" value="1"/>
</dbReference>
<evidence type="ECO:0000256" key="1">
    <source>
        <dbReference type="SAM" id="Phobius"/>
    </source>
</evidence>
<dbReference type="RefSeq" id="XP_018130689.1">
    <property type="nucleotide sequence ID" value="XM_018274949.2"/>
</dbReference>
<keyword evidence="1" id="KW-0472">Membrane</keyword>
<keyword evidence="1" id="KW-0812">Transmembrane</keyword>
<keyword evidence="1" id="KW-1133">Transmembrane helix</keyword>